<dbReference type="Gene3D" id="1.20.1250.20">
    <property type="entry name" value="MFS general substrate transporter like domains"/>
    <property type="match status" value="2"/>
</dbReference>
<evidence type="ECO:0000256" key="3">
    <source>
        <dbReference type="ARBA" id="ARBA00022692"/>
    </source>
</evidence>
<dbReference type="InterPro" id="IPR020846">
    <property type="entry name" value="MFS_dom"/>
</dbReference>
<dbReference type="InterPro" id="IPR036259">
    <property type="entry name" value="MFS_trans_sf"/>
</dbReference>
<feature type="transmembrane region" description="Helical" evidence="6">
    <location>
        <begin position="295"/>
        <end position="315"/>
    </location>
</feature>
<feature type="transmembrane region" description="Helical" evidence="6">
    <location>
        <begin position="358"/>
        <end position="378"/>
    </location>
</feature>
<feature type="transmembrane region" description="Helical" evidence="6">
    <location>
        <begin position="384"/>
        <end position="402"/>
    </location>
</feature>
<dbReference type="RefSeq" id="WP_179979772.1">
    <property type="nucleotide sequence ID" value="NZ_LT608333.1"/>
</dbReference>
<name>A0A212L1X2_9BACT</name>
<dbReference type="EMBL" id="FMJC01000002">
    <property type="protein sequence ID" value="SCM71506.1"/>
    <property type="molecule type" value="Genomic_DNA"/>
</dbReference>
<dbReference type="GO" id="GO:0022857">
    <property type="term" value="F:transmembrane transporter activity"/>
    <property type="evidence" value="ECO:0007669"/>
    <property type="project" value="InterPro"/>
</dbReference>
<dbReference type="PANTHER" id="PTHR11662">
    <property type="entry name" value="SOLUTE CARRIER FAMILY 17"/>
    <property type="match status" value="1"/>
</dbReference>
<dbReference type="CDD" id="cd17319">
    <property type="entry name" value="MFS_ExuT_GudP_like"/>
    <property type="match status" value="1"/>
</dbReference>
<proteinExistence type="predicted"/>
<gene>
    <name evidence="8" type="ORF">KL86DES1_20016</name>
</gene>
<dbReference type="SUPFAM" id="SSF103473">
    <property type="entry name" value="MFS general substrate transporter"/>
    <property type="match status" value="1"/>
</dbReference>
<dbReference type="AlphaFoldDB" id="A0A212L1X2"/>
<feature type="transmembrane region" description="Helical" evidence="6">
    <location>
        <begin position="76"/>
        <end position="95"/>
    </location>
</feature>
<feature type="transmembrane region" description="Helical" evidence="6">
    <location>
        <begin position="49"/>
        <end position="69"/>
    </location>
</feature>
<feature type="transmembrane region" description="Helical" evidence="6">
    <location>
        <begin position="12"/>
        <end position="37"/>
    </location>
</feature>
<comment type="subcellular location">
    <subcellularLocation>
        <location evidence="1">Cell membrane</location>
        <topology evidence="1">Multi-pass membrane protein</topology>
    </subcellularLocation>
</comment>
<dbReference type="PIRSF" id="PIRSF002808">
    <property type="entry name" value="Hexose_phosphate_transp"/>
    <property type="match status" value="1"/>
</dbReference>
<dbReference type="Pfam" id="PF07690">
    <property type="entry name" value="MFS_1"/>
    <property type="match status" value="1"/>
</dbReference>
<keyword evidence="5 6" id="KW-0472">Membrane</keyword>
<evidence type="ECO:0000256" key="1">
    <source>
        <dbReference type="ARBA" id="ARBA00004651"/>
    </source>
</evidence>
<dbReference type="GO" id="GO:0005886">
    <property type="term" value="C:plasma membrane"/>
    <property type="evidence" value="ECO:0007669"/>
    <property type="project" value="UniProtKB-SubCell"/>
</dbReference>
<evidence type="ECO:0000256" key="4">
    <source>
        <dbReference type="ARBA" id="ARBA00022989"/>
    </source>
</evidence>
<evidence type="ECO:0000256" key="6">
    <source>
        <dbReference type="SAM" id="Phobius"/>
    </source>
</evidence>
<feature type="transmembrane region" description="Helical" evidence="6">
    <location>
        <begin position="261"/>
        <end position="283"/>
    </location>
</feature>
<organism evidence="8">
    <name type="scientific">uncultured Desulfovibrio sp</name>
    <dbReference type="NCBI Taxonomy" id="167968"/>
    <lineage>
        <taxon>Bacteria</taxon>
        <taxon>Pseudomonadati</taxon>
        <taxon>Thermodesulfobacteriota</taxon>
        <taxon>Desulfovibrionia</taxon>
        <taxon>Desulfovibrionales</taxon>
        <taxon>Desulfovibrionaceae</taxon>
        <taxon>Desulfovibrio</taxon>
        <taxon>environmental samples</taxon>
    </lineage>
</organism>
<keyword evidence="3 6" id="KW-0812">Transmembrane</keyword>
<feature type="transmembrane region" description="Helical" evidence="6">
    <location>
        <begin position="101"/>
        <end position="126"/>
    </location>
</feature>
<dbReference type="PANTHER" id="PTHR11662:SF399">
    <property type="entry name" value="FI19708P1-RELATED"/>
    <property type="match status" value="1"/>
</dbReference>
<dbReference type="InterPro" id="IPR011701">
    <property type="entry name" value="MFS"/>
</dbReference>
<reference evidence="8" key="1">
    <citation type="submission" date="2016-08" db="EMBL/GenBank/DDBJ databases">
        <authorList>
            <person name="Seilhamer J.J."/>
        </authorList>
    </citation>
    <scope>NUCLEOTIDE SEQUENCE</scope>
    <source>
        <strain evidence="8">86-1</strain>
    </source>
</reference>
<accession>A0A212L1X2</accession>
<feature type="transmembrane region" description="Helical" evidence="6">
    <location>
        <begin position="167"/>
        <end position="185"/>
    </location>
</feature>
<feature type="domain" description="Major facilitator superfamily (MFS) profile" evidence="7">
    <location>
        <begin position="11"/>
        <end position="411"/>
    </location>
</feature>
<evidence type="ECO:0000256" key="5">
    <source>
        <dbReference type="ARBA" id="ARBA00023136"/>
    </source>
</evidence>
<dbReference type="PROSITE" id="PS50850">
    <property type="entry name" value="MFS"/>
    <property type="match status" value="1"/>
</dbReference>
<dbReference type="InterPro" id="IPR000849">
    <property type="entry name" value="Sugar_P_transporter"/>
</dbReference>
<keyword evidence="4 6" id="KW-1133">Transmembrane helix</keyword>
<sequence>MPKRWKYRYTVLVIMFMTYLLCYMDRMVMATAIPFIADEFGLTTLEMGGVMSAFFFSYAILQIPGGILADRFGSRPVMAFGIAWWSVFTAMTAIAKSLNPLILIRVAFGLGEGVFPPAAFKTIAAWFPKKEVGRANGFMLTTNSLGPALAPLFVAGVVAAWGWRSVFLSLLFPGVIIALLVWFFVSNTPQQSKHMSKEELADYEEDEAAAPAVTHKRGIGDVVRMPIVWWCFFTLFFYNIAFWGIASWLPTYLLKSRGFSLSQMGVGASLPFFMGTIGFYLSGHISDKFFRNARQMPVVIGAVIGAVFVYLTAIAPSGNLAIAAQMVGFFFITIGLSAIFTLPVAVMPKEMVGSAAGVVNTAGQIAGFLSPLLVGYILSVTGNNYTIVFNLFVGCLAIAALLSTRIRKATDH</sequence>
<feature type="transmembrane region" description="Helical" evidence="6">
    <location>
        <begin position="138"/>
        <end position="161"/>
    </location>
</feature>
<evidence type="ECO:0000256" key="2">
    <source>
        <dbReference type="ARBA" id="ARBA00022475"/>
    </source>
</evidence>
<feature type="transmembrane region" description="Helical" evidence="6">
    <location>
        <begin position="227"/>
        <end position="249"/>
    </location>
</feature>
<dbReference type="InterPro" id="IPR050382">
    <property type="entry name" value="MFS_Na/Anion_cotransporter"/>
</dbReference>
<protein>
    <submittedName>
        <fullName evidence="8">Major facilitator superfamily MFS_1</fullName>
    </submittedName>
</protein>
<feature type="transmembrane region" description="Helical" evidence="6">
    <location>
        <begin position="321"/>
        <end position="346"/>
    </location>
</feature>
<keyword evidence="2" id="KW-1003">Cell membrane</keyword>
<evidence type="ECO:0000259" key="7">
    <source>
        <dbReference type="PROSITE" id="PS50850"/>
    </source>
</evidence>
<evidence type="ECO:0000313" key="8">
    <source>
        <dbReference type="EMBL" id="SCM71506.1"/>
    </source>
</evidence>